<evidence type="ECO:0000259" key="2">
    <source>
        <dbReference type="Pfam" id="PF26051"/>
    </source>
</evidence>
<dbReference type="InterPro" id="IPR058770">
    <property type="entry name" value="PWI_ABCF3"/>
</dbReference>
<accession>A0AAD1Z3J1</accession>
<evidence type="ECO:0000256" key="1">
    <source>
        <dbReference type="SAM" id="MobiDB-lite"/>
    </source>
</evidence>
<evidence type="ECO:0000313" key="4">
    <source>
        <dbReference type="Proteomes" id="UP000834106"/>
    </source>
</evidence>
<feature type="region of interest" description="Disordered" evidence="1">
    <location>
        <begin position="50"/>
        <end position="87"/>
    </location>
</feature>
<proteinExistence type="predicted"/>
<evidence type="ECO:0000313" key="3">
    <source>
        <dbReference type="EMBL" id="CAI9760575.1"/>
    </source>
</evidence>
<keyword evidence="4" id="KW-1185">Reference proteome</keyword>
<organism evidence="3 4">
    <name type="scientific">Fraxinus pennsylvanica</name>
    <dbReference type="NCBI Taxonomy" id="56036"/>
    <lineage>
        <taxon>Eukaryota</taxon>
        <taxon>Viridiplantae</taxon>
        <taxon>Streptophyta</taxon>
        <taxon>Embryophyta</taxon>
        <taxon>Tracheophyta</taxon>
        <taxon>Spermatophyta</taxon>
        <taxon>Magnoliopsida</taxon>
        <taxon>eudicotyledons</taxon>
        <taxon>Gunneridae</taxon>
        <taxon>Pentapetalae</taxon>
        <taxon>asterids</taxon>
        <taxon>lamiids</taxon>
        <taxon>Lamiales</taxon>
        <taxon>Oleaceae</taxon>
        <taxon>Oleeae</taxon>
        <taxon>Fraxinus</taxon>
    </lineage>
</organism>
<feature type="region of interest" description="Disordered" evidence="1">
    <location>
        <begin position="180"/>
        <end position="239"/>
    </location>
</feature>
<gene>
    <name evidence="3" type="ORF">FPE_LOCUS8005</name>
</gene>
<feature type="compositionally biased region" description="Basic and acidic residues" evidence="1">
    <location>
        <begin position="214"/>
        <end position="231"/>
    </location>
</feature>
<dbReference type="EMBL" id="OU503040">
    <property type="protein sequence ID" value="CAI9760575.1"/>
    <property type="molecule type" value="Genomic_DNA"/>
</dbReference>
<name>A0AAD1Z3J1_9LAMI</name>
<dbReference type="AlphaFoldDB" id="A0AAD1Z3J1"/>
<reference evidence="3" key="1">
    <citation type="submission" date="2023-05" db="EMBL/GenBank/DDBJ databases">
        <authorList>
            <person name="Huff M."/>
        </authorList>
    </citation>
    <scope>NUCLEOTIDE SEQUENCE</scope>
</reference>
<feature type="domain" description="ABCF3 PWI-like helical bundle" evidence="2">
    <location>
        <begin position="100"/>
        <end position="156"/>
    </location>
</feature>
<protein>
    <recommendedName>
        <fullName evidence="2">ABCF3 PWI-like helical bundle domain-containing protein</fullName>
    </recommendedName>
</protein>
<sequence length="258" mass="28885">MAPSRTETEPCLCARLRHVFPISRNLEIWQAPPPVMFMYTSSKTSSARGTPITPFEYSSASDNGGVPERRGGAGRPSPYMQPPSGWLNQRPPLDVNVGCRIQDVDQPIVDYINNVLADEDFDFGVDGEGAFEALGELLVDSECRSVCSKISEKFGKHGLVKAKPTVRSLLAPLRMYDGMDEEEAPKKKPEPVDGPLLTEGDKMKLERRKRKDDRRREREMDLKEEAGKSSRDLNGGADKNAIAQRLEEIYKRLEFIDA</sequence>
<dbReference type="Pfam" id="PF26051">
    <property type="entry name" value="PWI_ABCF3"/>
    <property type="match status" value="1"/>
</dbReference>
<dbReference type="Proteomes" id="UP000834106">
    <property type="component" value="Chromosome 5"/>
</dbReference>